<name>A0A0E9LTM2_9BACT</name>
<sequence>MVGCLWLTACEEDIELSLNGDQPRLVVDGAITTDTMAHKVKLSFGQLLRQSAMPRVSGAVVTLSDGDDTFVLQESDDAPGEYLTSDSFFGRQNTLYSLEISNVDVNGDGREEVYTSESYLNPLIETDSVSIGFHRIWKLWQINLHAHDPAGVENYYLFNLYINGELYSDRYGKMSYTDDRFFDGSFADGVWIFALDSEDDEENLVPGDVVTLETWMVEKSYYDFVNAAEEETGVKTPLFSGPPANVPSNISNGALGQFAAYAISRYSVVNEFTAEEMLEMAQ</sequence>
<evidence type="ECO:0008006" key="3">
    <source>
        <dbReference type="Google" id="ProtNLM"/>
    </source>
</evidence>
<dbReference type="Pfam" id="PF14054">
    <property type="entry name" value="DUF4249"/>
    <property type="match status" value="1"/>
</dbReference>
<dbReference type="InterPro" id="IPR025345">
    <property type="entry name" value="DUF4249"/>
</dbReference>
<comment type="caution">
    <text evidence="1">The sequence shown here is derived from an EMBL/GenBank/DDBJ whole genome shotgun (WGS) entry which is preliminary data.</text>
</comment>
<dbReference type="EMBL" id="BAZW01000003">
    <property type="protein sequence ID" value="GAO28609.1"/>
    <property type="molecule type" value="Genomic_DNA"/>
</dbReference>
<dbReference type="STRING" id="1236989.JCM15548_1726"/>
<protein>
    <recommendedName>
        <fullName evidence="3">DUF4249 domain-containing protein</fullName>
    </recommendedName>
</protein>
<keyword evidence="2" id="KW-1185">Reference proteome</keyword>
<proteinExistence type="predicted"/>
<dbReference type="AlphaFoldDB" id="A0A0E9LTM2"/>
<dbReference type="Proteomes" id="UP000032900">
    <property type="component" value="Unassembled WGS sequence"/>
</dbReference>
<reference evidence="1 2" key="1">
    <citation type="journal article" date="2015" name="Microbes Environ.">
        <title>Distribution and evolution of nitrogen fixation genes in the phylum bacteroidetes.</title>
        <authorList>
            <person name="Inoue J."/>
            <person name="Oshima K."/>
            <person name="Suda W."/>
            <person name="Sakamoto M."/>
            <person name="Iino T."/>
            <person name="Noda S."/>
            <person name="Hongoh Y."/>
            <person name="Hattori M."/>
            <person name="Ohkuma M."/>
        </authorList>
    </citation>
    <scope>NUCLEOTIDE SEQUENCE [LARGE SCALE GENOMIC DNA]</scope>
    <source>
        <strain evidence="1">JCM 15548</strain>
    </source>
</reference>
<accession>A0A0E9LTM2</accession>
<gene>
    <name evidence="1" type="ORF">JCM15548_1726</name>
</gene>
<organism evidence="1 2">
    <name type="scientific">Geofilum rubicundum JCM 15548</name>
    <dbReference type="NCBI Taxonomy" id="1236989"/>
    <lineage>
        <taxon>Bacteria</taxon>
        <taxon>Pseudomonadati</taxon>
        <taxon>Bacteroidota</taxon>
        <taxon>Bacteroidia</taxon>
        <taxon>Marinilabiliales</taxon>
        <taxon>Marinilabiliaceae</taxon>
        <taxon>Geofilum</taxon>
    </lineage>
</organism>
<evidence type="ECO:0000313" key="1">
    <source>
        <dbReference type="EMBL" id="GAO28609.1"/>
    </source>
</evidence>
<evidence type="ECO:0000313" key="2">
    <source>
        <dbReference type="Proteomes" id="UP000032900"/>
    </source>
</evidence>